<dbReference type="Proteomes" id="UP000035540">
    <property type="component" value="Chromosome"/>
</dbReference>
<gene>
    <name evidence="6" type="ORF">CTEST_09705</name>
</gene>
<dbReference type="PATRIC" id="fig|136857.5.peg.1926"/>
<accession>A0A0G3H7I9</accession>
<keyword evidence="3" id="KW-0238">DNA-binding</keyword>
<dbReference type="InterPro" id="IPR000843">
    <property type="entry name" value="HTH_LacI"/>
</dbReference>
<keyword evidence="7" id="KW-1185">Reference proteome</keyword>
<sequence length="347" mass="36878">MASTAATLKDVAQAAGVAVSTASRALAGNPVVSQETRDRVQHCAEQLNYRPNAQARALRSSRSNIIGVTIPSLVNPYFAEMASVIQEEANRAGMSTIISSTSEDAERLIDSLHVLGDQRVDGIIVVPYNGTEESLAALDATGMPLVLVDRDLPGNEHLSVVSDSSSGLHAAVAHLLEKGNRRIGYLSGPMTTSTGVTRLAEFNAACASLHLEDQLVYQGGYHREDGYRGTEWLLSHDVDAIIAGDSMMTVGALEACHHNGVAIGRDLALIGFDDQPIMRLQACPITVIDQQVSSMARLAFSLLHGLITDNGHGGSSPPASLRTPTTLIIRASSDFDRSSTTDKEVRP</sequence>
<dbReference type="SMART" id="SM00354">
    <property type="entry name" value="HTH_LACI"/>
    <property type="match status" value="1"/>
</dbReference>
<keyword evidence="2" id="KW-0805">Transcription regulation</keyword>
<proteinExistence type="predicted"/>
<dbReference type="Pfam" id="PF00356">
    <property type="entry name" value="LacI"/>
    <property type="match status" value="1"/>
</dbReference>
<feature type="domain" description="HTH lacI-type" evidence="5">
    <location>
        <begin position="6"/>
        <end position="60"/>
    </location>
</feature>
<evidence type="ECO:0000256" key="2">
    <source>
        <dbReference type="ARBA" id="ARBA00023015"/>
    </source>
</evidence>
<dbReference type="AlphaFoldDB" id="A0A0G3H7I9"/>
<dbReference type="PANTHER" id="PTHR30146:SF148">
    <property type="entry name" value="HTH-TYPE TRANSCRIPTIONAL REPRESSOR PURR-RELATED"/>
    <property type="match status" value="1"/>
</dbReference>
<dbReference type="GO" id="GO:0000976">
    <property type="term" value="F:transcription cis-regulatory region binding"/>
    <property type="evidence" value="ECO:0007669"/>
    <property type="project" value="TreeGrafter"/>
</dbReference>
<dbReference type="SUPFAM" id="SSF53822">
    <property type="entry name" value="Periplasmic binding protein-like I"/>
    <property type="match status" value="1"/>
</dbReference>
<evidence type="ECO:0000313" key="7">
    <source>
        <dbReference type="Proteomes" id="UP000035540"/>
    </source>
</evidence>
<dbReference type="InterPro" id="IPR028082">
    <property type="entry name" value="Peripla_BP_I"/>
</dbReference>
<organism evidence="6 7">
    <name type="scientific">Corynebacterium testudinoris</name>
    <dbReference type="NCBI Taxonomy" id="136857"/>
    <lineage>
        <taxon>Bacteria</taxon>
        <taxon>Bacillati</taxon>
        <taxon>Actinomycetota</taxon>
        <taxon>Actinomycetes</taxon>
        <taxon>Mycobacteriales</taxon>
        <taxon>Corynebacteriaceae</taxon>
        <taxon>Corynebacterium</taxon>
    </lineage>
</organism>
<dbReference type="InterPro" id="IPR046335">
    <property type="entry name" value="LacI/GalR-like_sensor"/>
</dbReference>
<dbReference type="OrthoDB" id="59108at2"/>
<dbReference type="EMBL" id="CP011545">
    <property type="protein sequence ID" value="AKK09366.1"/>
    <property type="molecule type" value="Genomic_DNA"/>
</dbReference>
<dbReference type="Gene3D" id="1.10.260.40">
    <property type="entry name" value="lambda repressor-like DNA-binding domains"/>
    <property type="match status" value="1"/>
</dbReference>
<dbReference type="GO" id="GO:0003700">
    <property type="term" value="F:DNA-binding transcription factor activity"/>
    <property type="evidence" value="ECO:0007669"/>
    <property type="project" value="TreeGrafter"/>
</dbReference>
<dbReference type="CDD" id="cd01392">
    <property type="entry name" value="HTH_LacI"/>
    <property type="match status" value="1"/>
</dbReference>
<dbReference type="STRING" id="136857.CTEST_09705"/>
<protein>
    <submittedName>
        <fullName evidence="6">Transcriptional regulator, LacI family</fullName>
    </submittedName>
</protein>
<dbReference type="PANTHER" id="PTHR30146">
    <property type="entry name" value="LACI-RELATED TRANSCRIPTIONAL REPRESSOR"/>
    <property type="match status" value="1"/>
</dbReference>
<dbReference type="PROSITE" id="PS50932">
    <property type="entry name" value="HTH_LACI_2"/>
    <property type="match status" value="1"/>
</dbReference>
<evidence type="ECO:0000256" key="1">
    <source>
        <dbReference type="ARBA" id="ARBA00022491"/>
    </source>
</evidence>
<reference evidence="7" key="2">
    <citation type="submission" date="2015-05" db="EMBL/GenBank/DDBJ databases">
        <title>Complete genome sequence of Corynebacterium testudinoris DSM 44614, recovered from necrotic lesions in the mouth of a tortoise.</title>
        <authorList>
            <person name="Ruckert C."/>
            <person name="Albersmeier A."/>
            <person name="Winkler A."/>
            <person name="Tauch A."/>
        </authorList>
    </citation>
    <scope>NUCLEOTIDE SEQUENCE [LARGE SCALE GENOMIC DNA]</scope>
    <source>
        <strain evidence="7">DSM 44614</strain>
    </source>
</reference>
<reference evidence="6 7" key="1">
    <citation type="journal article" date="2015" name="Genome Announc.">
        <title>Complete Genome Sequence of the Type Strain Corynebacterium testudinoris DSM 44614, Recovered from Necrotic Lesions in the Mouth of a Tortoise.</title>
        <authorList>
            <person name="Ruckert C."/>
            <person name="Kriete M."/>
            <person name="Jaenicke S."/>
            <person name="Winkler A."/>
            <person name="Tauch A."/>
        </authorList>
    </citation>
    <scope>NUCLEOTIDE SEQUENCE [LARGE SCALE GENOMIC DNA]</scope>
    <source>
        <strain evidence="6 7">DSM 44614</strain>
    </source>
</reference>
<dbReference type="KEGG" id="cted:CTEST_09705"/>
<evidence type="ECO:0000313" key="6">
    <source>
        <dbReference type="EMBL" id="AKK09366.1"/>
    </source>
</evidence>
<dbReference type="InterPro" id="IPR010982">
    <property type="entry name" value="Lambda_DNA-bd_dom_sf"/>
</dbReference>
<evidence type="ECO:0000256" key="3">
    <source>
        <dbReference type="ARBA" id="ARBA00023125"/>
    </source>
</evidence>
<evidence type="ECO:0000259" key="5">
    <source>
        <dbReference type="PROSITE" id="PS50932"/>
    </source>
</evidence>
<name>A0A0G3H7I9_9CORY</name>
<keyword evidence="4" id="KW-0804">Transcription</keyword>
<keyword evidence="1" id="KW-0678">Repressor</keyword>
<dbReference type="Pfam" id="PF13377">
    <property type="entry name" value="Peripla_BP_3"/>
    <property type="match status" value="1"/>
</dbReference>
<dbReference type="RefSeq" id="WP_047253553.1">
    <property type="nucleotide sequence ID" value="NZ_CP011545.1"/>
</dbReference>
<dbReference type="Gene3D" id="3.40.50.2300">
    <property type="match status" value="2"/>
</dbReference>
<evidence type="ECO:0000256" key="4">
    <source>
        <dbReference type="ARBA" id="ARBA00023163"/>
    </source>
</evidence>
<dbReference type="SUPFAM" id="SSF47413">
    <property type="entry name" value="lambda repressor-like DNA-binding domains"/>
    <property type="match status" value="1"/>
</dbReference>